<accession>A0AAV5VC50</accession>
<gene>
    <name evidence="2" type="ORF">PFISCL1PPCAC_7090</name>
</gene>
<dbReference type="Proteomes" id="UP001432322">
    <property type="component" value="Unassembled WGS sequence"/>
</dbReference>
<evidence type="ECO:0000313" key="2">
    <source>
        <dbReference type="EMBL" id="GMT15793.1"/>
    </source>
</evidence>
<sequence>LLLTIGRLSTFLFILHGQRAEMIARILTLIFFLLPHYHCFEYHIEYGRCAQETACFVRKSCKVGETDASALVDYKDTKLNDGICDVVMQIKAFTASKFHIMLQVNASESEQGISKDGIQIKQDVTQFQCNNMKGPTGDTALFKIAIFGTRQIYKERYIFCSFTVELLTAGQTFMSLFGTNKKNPIIEFITDVTVSLKYGLARDNLWRLSAQECNPDLINSSNTIDASHVMKEIETTHLMLGCSDYGGLLIVRQNGERVYPATTMTCTSREWSYDGIRAPIPEDESFSAYCTAPICSLCEPLVPLACKGCENPTPGGGSTVCKTLSCKGEGYKWRVANGSTVEGTVECRKINNELNSTKAGWFFKGNSIQIEKEQLACSKQGSDCWLLSKLTENCPPKTKCRPIIKSSDNGKLSCPSKHKIRYTNAEKAGELTCNADTGAYQDSLSGKGLPVGTNVYCETEADSDPAAAKSSVTPIVASVVSLVLIIIAIVVGIIITLKVRKRNREVDAVDAVDEVNKLRSDKTNPIADKNNENIKSKIASGSLSSGDPRSKRSTEPEIVKISSAGTVPPEQLITQFTDTQFEEDIGPDFVRYSLASRKRVLNIITTFAAYTDDVFASKGTVTRGKGNAAKFVILFGMSMDNKIACPITLDIMWRMMKRIHYKIIMTDDDRMVSNRITLFLLPFAHKIMNKHGWKREVNESVNTTWMRYQAVRILMWNGHVETVQELTRQVDTDVDYIESPVRAFVFSNAIRTLKRGDQLKRTFWANSVLDDPDDMEIKDMSIFGSFRQHMLYALCSAYNDTERTEDEQFKFAKGIIAEIYDFGGKEKPFTPVDHLWAYRGFTEDVRGIDMAIKLWQTQPHAEAVVQWEAKLKSLKKEGNLNVAEIDARRTEWKVFLI</sequence>
<evidence type="ECO:0000256" key="1">
    <source>
        <dbReference type="SAM" id="Phobius"/>
    </source>
</evidence>
<feature type="transmembrane region" description="Helical" evidence="1">
    <location>
        <begin position="475"/>
        <end position="497"/>
    </location>
</feature>
<keyword evidence="1" id="KW-0812">Transmembrane</keyword>
<organism evidence="2 3">
    <name type="scientific">Pristionchus fissidentatus</name>
    <dbReference type="NCBI Taxonomy" id="1538716"/>
    <lineage>
        <taxon>Eukaryota</taxon>
        <taxon>Metazoa</taxon>
        <taxon>Ecdysozoa</taxon>
        <taxon>Nematoda</taxon>
        <taxon>Chromadorea</taxon>
        <taxon>Rhabditida</taxon>
        <taxon>Rhabditina</taxon>
        <taxon>Diplogasteromorpha</taxon>
        <taxon>Diplogasteroidea</taxon>
        <taxon>Neodiplogasteridae</taxon>
        <taxon>Pristionchus</taxon>
    </lineage>
</organism>
<keyword evidence="1" id="KW-0472">Membrane</keyword>
<protein>
    <submittedName>
        <fullName evidence="2">Uncharacterized protein</fullName>
    </submittedName>
</protein>
<keyword evidence="1" id="KW-1133">Transmembrane helix</keyword>
<proteinExistence type="predicted"/>
<name>A0AAV5VC50_9BILA</name>
<feature type="non-terminal residue" evidence="2">
    <location>
        <position position="897"/>
    </location>
</feature>
<dbReference type="EMBL" id="BTSY01000002">
    <property type="protein sequence ID" value="GMT15793.1"/>
    <property type="molecule type" value="Genomic_DNA"/>
</dbReference>
<reference evidence="2" key="1">
    <citation type="submission" date="2023-10" db="EMBL/GenBank/DDBJ databases">
        <title>Genome assembly of Pristionchus species.</title>
        <authorList>
            <person name="Yoshida K."/>
            <person name="Sommer R.J."/>
        </authorList>
    </citation>
    <scope>NUCLEOTIDE SEQUENCE</scope>
    <source>
        <strain evidence="2">RS5133</strain>
    </source>
</reference>
<evidence type="ECO:0000313" key="3">
    <source>
        <dbReference type="Proteomes" id="UP001432322"/>
    </source>
</evidence>
<feature type="non-terminal residue" evidence="2">
    <location>
        <position position="1"/>
    </location>
</feature>
<comment type="caution">
    <text evidence="2">The sequence shown here is derived from an EMBL/GenBank/DDBJ whole genome shotgun (WGS) entry which is preliminary data.</text>
</comment>
<dbReference type="AlphaFoldDB" id="A0AAV5VC50"/>
<keyword evidence="3" id="KW-1185">Reference proteome</keyword>